<dbReference type="GO" id="GO:0005524">
    <property type="term" value="F:ATP binding"/>
    <property type="evidence" value="ECO:0007669"/>
    <property type="project" value="UniProtKB-KW"/>
</dbReference>
<name>A0A182F2Q3_ANOAL</name>
<evidence type="ECO:0000256" key="1">
    <source>
        <dbReference type="ARBA" id="ARBA00008408"/>
    </source>
</evidence>
<reference evidence="8 9" key="1">
    <citation type="journal article" date="2017" name="G3 (Bethesda)">
        <title>The Physical Genome Mapping of Anopheles albimanus Corrected Scaffold Misassemblies and Identified Interarm Rearrangements in Genus Anopheles.</title>
        <authorList>
            <person name="Artemov G.N."/>
            <person name="Peery A.N."/>
            <person name="Jiang X."/>
            <person name="Tu Z."/>
            <person name="Stegniy V.N."/>
            <person name="Sharakhova M.V."/>
            <person name="Sharakhov I.V."/>
        </authorList>
    </citation>
    <scope>NUCLEOTIDE SEQUENCE [LARGE SCALE GENOMIC DNA]</scope>
    <source>
        <strain evidence="8 9">ALBI9_A</strain>
    </source>
</reference>
<dbReference type="PIRSF" id="PIRSF000709">
    <property type="entry name" value="6PFK_2-Ptase"/>
    <property type="match status" value="1"/>
</dbReference>
<dbReference type="GO" id="GO:0004331">
    <property type="term" value="F:fructose-2,6-bisphosphate 2-phosphatase activity"/>
    <property type="evidence" value="ECO:0007669"/>
    <property type="project" value="TreeGrafter"/>
</dbReference>
<dbReference type="InterPro" id="IPR003094">
    <property type="entry name" value="6Pfruct_kin"/>
</dbReference>
<sequence length="524" mass="58210">MNGAPVDPTSPELQRTDGHNDDSGHGGSSSISSSSVFVVSPEPSFASSGAARLRDGTTSIMAGIGNASEEASRQPCQLRAPLVVTIVGLPCRGKSLASHKVARHLSWRGESAKVFTVDKNATAETLRDISLFFKEGNNIAIIDGMHLTRATRQAVATFCCDSVYHQLLIEFTCNEKCLEENIEDTVQFYRQHDPNIDWERRFREQNTEHTAQFEPCSALEGPLITVNNSEDPMYHSVTARGVRGAIQTAILGVLASPVIRQQTFYFSRHGESEYNVLGRIGGDADLSPRGMKYADRLARQLGGPGSAPDCPRPKLIWTSELRRTIHTVQSIPGPRAAIKDLNEINAGICEGLTYEEIQERFPQEFAWRDQDKFKYRYPHGESYLDLLQRVDSVVQALLTNTDVLVVSHQAVLRCIMAYFKGVKPGKFCACCMHQPSWLLFPDRFDNVSVFYDVPYINVPLHTLLVVRSYGYDFVVETVPLKVECVDTYRIQPKNCSTSRTAADALTTVPAHFDAPLTQQMSTIS</sequence>
<dbReference type="SUPFAM" id="SSF52540">
    <property type="entry name" value="P-loop containing nucleoside triphosphate hydrolases"/>
    <property type="match status" value="1"/>
</dbReference>
<reference evidence="8" key="2">
    <citation type="submission" date="2022-08" db="UniProtKB">
        <authorList>
            <consortium name="EnsemblMetazoa"/>
        </authorList>
    </citation>
    <scope>IDENTIFICATION</scope>
    <source>
        <strain evidence="8">STECLA/ALBI9_A</strain>
    </source>
</reference>
<dbReference type="GO" id="GO:0006000">
    <property type="term" value="P:fructose metabolic process"/>
    <property type="evidence" value="ECO:0007669"/>
    <property type="project" value="InterPro"/>
</dbReference>
<dbReference type="SUPFAM" id="SSF53254">
    <property type="entry name" value="Phosphoglycerate mutase-like"/>
    <property type="match status" value="1"/>
</dbReference>
<keyword evidence="3" id="KW-0067">ATP-binding</keyword>
<evidence type="ECO:0000256" key="5">
    <source>
        <dbReference type="PIRSR" id="PIRSR613078-2"/>
    </source>
</evidence>
<dbReference type="PANTHER" id="PTHR10606:SF65">
    <property type="entry name" value="6-PHOSPHOFRUCTO-2-KINASE_FRUCTOSE-2, 6-BISPHOSPHATASE-LIKE PROTEIN"/>
    <property type="match status" value="1"/>
</dbReference>
<dbReference type="Pfam" id="PF01591">
    <property type="entry name" value="6PF2K"/>
    <property type="match status" value="1"/>
</dbReference>
<feature type="compositionally biased region" description="Basic and acidic residues" evidence="6">
    <location>
        <begin position="14"/>
        <end position="24"/>
    </location>
</feature>
<dbReference type="Gene3D" id="3.40.50.1240">
    <property type="entry name" value="Phosphoglycerate mutase-like"/>
    <property type="match status" value="1"/>
</dbReference>
<dbReference type="InterPro" id="IPR029033">
    <property type="entry name" value="His_PPase_superfam"/>
</dbReference>
<dbReference type="SMART" id="SM00855">
    <property type="entry name" value="PGAM"/>
    <property type="match status" value="1"/>
</dbReference>
<feature type="region of interest" description="Disordered" evidence="6">
    <location>
        <begin position="1"/>
        <end position="35"/>
    </location>
</feature>
<dbReference type="GO" id="GO:0003873">
    <property type="term" value="F:6-phosphofructo-2-kinase activity"/>
    <property type="evidence" value="ECO:0007669"/>
    <property type="project" value="InterPro"/>
</dbReference>
<evidence type="ECO:0000313" key="8">
    <source>
        <dbReference type="EnsemblMetazoa" id="AALB000735-PA"/>
    </source>
</evidence>
<dbReference type="PANTHER" id="PTHR10606">
    <property type="entry name" value="6-PHOSPHOFRUCTO-2-KINASE/FRUCTOSE-2,6-BISPHOSPHATASE"/>
    <property type="match status" value="1"/>
</dbReference>
<evidence type="ECO:0000256" key="3">
    <source>
        <dbReference type="ARBA" id="ARBA00022840"/>
    </source>
</evidence>
<dbReference type="GO" id="GO:0006003">
    <property type="term" value="P:fructose 2,6-bisphosphate metabolic process"/>
    <property type="evidence" value="ECO:0007669"/>
    <property type="project" value="InterPro"/>
</dbReference>
<evidence type="ECO:0000256" key="2">
    <source>
        <dbReference type="ARBA" id="ARBA00022741"/>
    </source>
</evidence>
<dbReference type="AlphaFoldDB" id="A0A182F2Q3"/>
<dbReference type="InterPro" id="IPR013079">
    <property type="entry name" value="6Phosfructo_kin"/>
</dbReference>
<dbReference type="EnsemblMetazoa" id="AALB000735-RA">
    <property type="protein sequence ID" value="AALB000735-PA"/>
    <property type="gene ID" value="AALB000735"/>
</dbReference>
<evidence type="ECO:0000256" key="6">
    <source>
        <dbReference type="SAM" id="MobiDB-lite"/>
    </source>
</evidence>
<dbReference type="CDD" id="cd07067">
    <property type="entry name" value="HP_PGM_like"/>
    <property type="match status" value="1"/>
</dbReference>
<accession>A0A182F2Q3</accession>
<dbReference type="STRING" id="7167.A0A182F2Q3"/>
<dbReference type="VEuPathDB" id="VectorBase:AALB000735"/>
<protein>
    <recommendedName>
        <fullName evidence="7">6-phosphofructo-2-kinase domain-containing protein</fullName>
    </recommendedName>
</protein>
<dbReference type="GO" id="GO:0005829">
    <property type="term" value="C:cytosol"/>
    <property type="evidence" value="ECO:0007669"/>
    <property type="project" value="TreeGrafter"/>
</dbReference>
<feature type="domain" description="6-phosphofructo-2-kinase" evidence="7">
    <location>
        <begin position="79"/>
        <end position="119"/>
    </location>
</feature>
<feature type="binding site" evidence="5">
    <location>
        <begin position="268"/>
        <end position="275"/>
    </location>
    <ligand>
        <name>substrate</name>
    </ligand>
</feature>
<evidence type="ECO:0000256" key="4">
    <source>
        <dbReference type="PIRSR" id="PIRSR613078-1"/>
    </source>
</evidence>
<dbReference type="PRINTS" id="PR00991">
    <property type="entry name" value="6PFRUCTKNASE"/>
</dbReference>
<dbReference type="Pfam" id="PF00300">
    <property type="entry name" value="His_Phos_1"/>
    <property type="match status" value="1"/>
</dbReference>
<dbReference type="InterPro" id="IPR013078">
    <property type="entry name" value="His_Pase_superF_clade-1"/>
</dbReference>
<keyword evidence="2" id="KW-0547">Nucleotide-binding</keyword>
<feature type="active site" description="Tele-phosphohistidine intermediate" evidence="4">
    <location>
        <position position="269"/>
    </location>
</feature>
<evidence type="ECO:0000259" key="7">
    <source>
        <dbReference type="Pfam" id="PF01591"/>
    </source>
</evidence>
<feature type="active site" description="Proton donor/acceptor" evidence="4">
    <location>
        <position position="343"/>
    </location>
</feature>
<dbReference type="Proteomes" id="UP000069272">
    <property type="component" value="Chromosome 2L"/>
</dbReference>
<feature type="binding site" evidence="5">
    <location>
        <position position="323"/>
    </location>
    <ligand>
        <name>substrate</name>
    </ligand>
</feature>
<comment type="similarity">
    <text evidence="1">In the C-terminal section; belongs to the phosphoglycerate mutase family.</text>
</comment>
<dbReference type="Gene3D" id="3.40.50.300">
    <property type="entry name" value="P-loop containing nucleotide triphosphate hydrolases"/>
    <property type="match status" value="2"/>
</dbReference>
<dbReference type="InterPro" id="IPR027417">
    <property type="entry name" value="P-loop_NTPase"/>
</dbReference>
<organism evidence="8 9">
    <name type="scientific">Anopheles albimanus</name>
    <name type="common">New world malaria mosquito</name>
    <dbReference type="NCBI Taxonomy" id="7167"/>
    <lineage>
        <taxon>Eukaryota</taxon>
        <taxon>Metazoa</taxon>
        <taxon>Ecdysozoa</taxon>
        <taxon>Arthropoda</taxon>
        <taxon>Hexapoda</taxon>
        <taxon>Insecta</taxon>
        <taxon>Pterygota</taxon>
        <taxon>Neoptera</taxon>
        <taxon>Endopterygota</taxon>
        <taxon>Diptera</taxon>
        <taxon>Nematocera</taxon>
        <taxon>Culicoidea</taxon>
        <taxon>Culicidae</taxon>
        <taxon>Anophelinae</taxon>
        <taxon>Anopheles</taxon>
    </lineage>
</organism>
<evidence type="ECO:0000313" key="9">
    <source>
        <dbReference type="Proteomes" id="UP000069272"/>
    </source>
</evidence>
<keyword evidence="9" id="KW-1185">Reference proteome</keyword>
<dbReference type="VEuPathDB" id="VectorBase:AALB20_029213"/>
<proteinExistence type="inferred from homology"/>